<dbReference type="EMBL" id="VFMN01000001">
    <property type="protein sequence ID" value="TQJ07572.1"/>
    <property type="molecule type" value="Genomic_DNA"/>
</dbReference>
<dbReference type="AlphaFoldDB" id="A0A542DWU8"/>
<organism evidence="7 8">
    <name type="scientific">Lapillicoccus jejuensis</name>
    <dbReference type="NCBI Taxonomy" id="402171"/>
    <lineage>
        <taxon>Bacteria</taxon>
        <taxon>Bacillati</taxon>
        <taxon>Actinomycetota</taxon>
        <taxon>Actinomycetes</taxon>
        <taxon>Micrococcales</taxon>
        <taxon>Intrasporangiaceae</taxon>
        <taxon>Lapillicoccus</taxon>
    </lineage>
</organism>
<evidence type="ECO:0000256" key="2">
    <source>
        <dbReference type="ARBA" id="ARBA00022475"/>
    </source>
</evidence>
<keyword evidence="8" id="KW-1185">Reference proteome</keyword>
<dbReference type="GO" id="GO:0005886">
    <property type="term" value="C:plasma membrane"/>
    <property type="evidence" value="ECO:0007669"/>
    <property type="project" value="UniProtKB-SubCell"/>
</dbReference>
<dbReference type="InterPro" id="IPR022791">
    <property type="entry name" value="L-PG_synthase/AglD"/>
</dbReference>
<feature type="transmembrane region" description="Helical" evidence="6">
    <location>
        <begin position="295"/>
        <end position="313"/>
    </location>
</feature>
<evidence type="ECO:0000256" key="6">
    <source>
        <dbReference type="SAM" id="Phobius"/>
    </source>
</evidence>
<evidence type="ECO:0000256" key="5">
    <source>
        <dbReference type="ARBA" id="ARBA00023136"/>
    </source>
</evidence>
<proteinExistence type="predicted"/>
<dbReference type="RefSeq" id="WP_141846697.1">
    <property type="nucleotide sequence ID" value="NZ_BAAAPR010000006.1"/>
</dbReference>
<feature type="transmembrane region" description="Helical" evidence="6">
    <location>
        <begin position="240"/>
        <end position="259"/>
    </location>
</feature>
<accession>A0A542DWU8</accession>
<keyword evidence="5 6" id="KW-0472">Membrane</keyword>
<comment type="subcellular location">
    <subcellularLocation>
        <location evidence="1">Cell membrane</location>
        <topology evidence="1">Multi-pass membrane protein</topology>
    </subcellularLocation>
</comment>
<evidence type="ECO:0000313" key="8">
    <source>
        <dbReference type="Proteomes" id="UP000317893"/>
    </source>
</evidence>
<evidence type="ECO:0000256" key="4">
    <source>
        <dbReference type="ARBA" id="ARBA00022989"/>
    </source>
</evidence>
<feature type="transmembrane region" description="Helical" evidence="6">
    <location>
        <begin position="23"/>
        <end position="41"/>
    </location>
</feature>
<protein>
    <recommendedName>
        <fullName evidence="9">Lysylphosphatidylglycerol synthase-like protein</fullName>
    </recommendedName>
</protein>
<dbReference type="OrthoDB" id="6057470at2"/>
<evidence type="ECO:0000313" key="7">
    <source>
        <dbReference type="EMBL" id="TQJ07572.1"/>
    </source>
</evidence>
<feature type="transmembrane region" description="Helical" evidence="6">
    <location>
        <begin position="131"/>
        <end position="153"/>
    </location>
</feature>
<keyword evidence="2" id="KW-1003">Cell membrane</keyword>
<comment type="caution">
    <text evidence="7">The sequence shown here is derived from an EMBL/GenBank/DDBJ whole genome shotgun (WGS) entry which is preliminary data.</text>
</comment>
<keyword evidence="3 6" id="KW-0812">Transmembrane</keyword>
<name>A0A542DWU8_9MICO</name>
<keyword evidence="4 6" id="KW-1133">Transmembrane helix</keyword>
<sequence>MALTGPEGTGGDPAPRPSRARRLVGIALLLLVVAALVVAVVRNRQSFVDTVDRVGPGGLALSVVCGLLGIGATALQWRAVLAGLGVELSRRDAASVFFVSQLGKYLPGSVWPIVMQMEAGRSRGASRRTMVAANLVTLVLGLASGLVVAGLLLPFSSPQALGRFWWALAALPLVVVLALPRTLPWLLDAVLRLLRRPPIGLRMTGRATLRASAWATVSWVFLGLHLLVLASAVSDLSGRTLALCIGAMGLAVSAGVLFLPAPAGAGMREVVLGFALGTLIPSGPVVAVIVGSRVVLIVVDALLALGGALLGRAGRRTGA</sequence>
<feature type="transmembrane region" description="Helical" evidence="6">
    <location>
        <begin position="165"/>
        <end position="191"/>
    </location>
</feature>
<evidence type="ECO:0000256" key="1">
    <source>
        <dbReference type="ARBA" id="ARBA00004651"/>
    </source>
</evidence>
<evidence type="ECO:0008006" key="9">
    <source>
        <dbReference type="Google" id="ProtNLM"/>
    </source>
</evidence>
<evidence type="ECO:0000256" key="3">
    <source>
        <dbReference type="ARBA" id="ARBA00022692"/>
    </source>
</evidence>
<feature type="transmembrane region" description="Helical" evidence="6">
    <location>
        <begin position="212"/>
        <end position="234"/>
    </location>
</feature>
<dbReference type="Proteomes" id="UP000317893">
    <property type="component" value="Unassembled WGS sequence"/>
</dbReference>
<dbReference type="Pfam" id="PF03706">
    <property type="entry name" value="LPG_synthase_TM"/>
    <property type="match status" value="1"/>
</dbReference>
<gene>
    <name evidence="7" type="ORF">FB458_0637</name>
</gene>
<reference evidence="7 8" key="1">
    <citation type="submission" date="2019-06" db="EMBL/GenBank/DDBJ databases">
        <title>Sequencing the genomes of 1000 actinobacteria strains.</title>
        <authorList>
            <person name="Klenk H.-P."/>
        </authorList>
    </citation>
    <scope>NUCLEOTIDE SEQUENCE [LARGE SCALE GENOMIC DNA]</scope>
    <source>
        <strain evidence="7 8">DSM 18607</strain>
    </source>
</reference>
<feature type="transmembrane region" description="Helical" evidence="6">
    <location>
        <begin position="271"/>
        <end position="289"/>
    </location>
</feature>
<feature type="transmembrane region" description="Helical" evidence="6">
    <location>
        <begin position="61"/>
        <end position="81"/>
    </location>
</feature>